<keyword evidence="3" id="KW-1185">Reference proteome</keyword>
<dbReference type="Proteomes" id="UP000830167">
    <property type="component" value="Chromosome"/>
</dbReference>
<dbReference type="EMBL" id="CP089291">
    <property type="protein sequence ID" value="UOF89537.1"/>
    <property type="molecule type" value="Genomic_DNA"/>
</dbReference>
<proteinExistence type="predicted"/>
<keyword evidence="1" id="KW-1133">Transmembrane helix</keyword>
<accession>A0ABY4CG87</accession>
<evidence type="ECO:0000256" key="1">
    <source>
        <dbReference type="SAM" id="Phobius"/>
    </source>
</evidence>
<sequence length="93" mass="10259">MFTVRRRDHVQMVSVKVSFSGAILSRVAVGLGVNAIMIAFSHAAGTTITSRFASEVGGSGDWCAITGRTKCREIPEQPQIRRNRKDLRLKKVE</sequence>
<protein>
    <submittedName>
        <fullName evidence="2">Uncharacterized protein</fullName>
    </submittedName>
</protein>
<evidence type="ECO:0000313" key="2">
    <source>
        <dbReference type="EMBL" id="UOF89537.1"/>
    </source>
</evidence>
<name>A0ABY4CG87_9BACL</name>
<evidence type="ECO:0000313" key="3">
    <source>
        <dbReference type="Proteomes" id="UP000830167"/>
    </source>
</evidence>
<organism evidence="2 3">
    <name type="scientific">Fodinisporobacter ferrooxydans</name>
    <dbReference type="NCBI Taxonomy" id="2901836"/>
    <lineage>
        <taxon>Bacteria</taxon>
        <taxon>Bacillati</taxon>
        <taxon>Bacillota</taxon>
        <taxon>Bacilli</taxon>
        <taxon>Bacillales</taxon>
        <taxon>Alicyclobacillaceae</taxon>
        <taxon>Fodinisporobacter</taxon>
    </lineage>
</organism>
<keyword evidence="1" id="KW-0472">Membrane</keyword>
<keyword evidence="1" id="KW-0812">Transmembrane</keyword>
<reference evidence="2" key="1">
    <citation type="submission" date="2021-12" db="EMBL/GenBank/DDBJ databases">
        <title>Alicyclobacillaceae gen. nov., sp. nov., isolated from chalcocite enrichment system.</title>
        <authorList>
            <person name="Jiang Z."/>
        </authorList>
    </citation>
    <scope>NUCLEOTIDE SEQUENCE</scope>
    <source>
        <strain evidence="2">MYW30-H2</strain>
    </source>
</reference>
<dbReference type="RefSeq" id="WP_347436227.1">
    <property type="nucleotide sequence ID" value="NZ_CP089291.1"/>
</dbReference>
<feature type="transmembrane region" description="Helical" evidence="1">
    <location>
        <begin position="21"/>
        <end position="40"/>
    </location>
</feature>
<gene>
    <name evidence="2" type="ORF">LSG31_16825</name>
</gene>